<evidence type="ECO:0000259" key="5">
    <source>
        <dbReference type="Pfam" id="PF06094"/>
    </source>
</evidence>
<gene>
    <name evidence="6" type="ORF">AGERDE_LOCUS5916</name>
</gene>
<evidence type="ECO:0000256" key="4">
    <source>
        <dbReference type="PIRSR" id="PIRSR617939-2"/>
    </source>
</evidence>
<dbReference type="Gene3D" id="3.10.490.10">
    <property type="entry name" value="Gamma-glutamyl cyclotransferase-like"/>
    <property type="match status" value="1"/>
</dbReference>
<name>A0A9N9FGY9_9GLOM</name>
<dbReference type="Proteomes" id="UP000789831">
    <property type="component" value="Unassembled WGS sequence"/>
</dbReference>
<feature type="active site" description="Proton acceptor" evidence="3">
    <location>
        <position position="116"/>
    </location>
</feature>
<dbReference type="PANTHER" id="PTHR12935:SF0">
    <property type="entry name" value="GAMMA-GLUTAMYLCYCLOTRANSFERASE"/>
    <property type="match status" value="1"/>
</dbReference>
<evidence type="ECO:0000256" key="1">
    <source>
        <dbReference type="ARBA" id="ARBA00012346"/>
    </source>
</evidence>
<dbReference type="CDD" id="cd06661">
    <property type="entry name" value="GGCT_like"/>
    <property type="match status" value="1"/>
</dbReference>
<dbReference type="EMBL" id="CAJVPL010000860">
    <property type="protein sequence ID" value="CAG8535360.1"/>
    <property type="molecule type" value="Genomic_DNA"/>
</dbReference>
<dbReference type="InterPro" id="IPR036568">
    <property type="entry name" value="GGCT-like_sf"/>
</dbReference>
<dbReference type="AlphaFoldDB" id="A0A9N9FGY9"/>
<feature type="binding site" evidence="4">
    <location>
        <begin position="42"/>
        <end position="47"/>
    </location>
    <ligand>
        <name>substrate</name>
    </ligand>
</feature>
<reference evidence="6" key="1">
    <citation type="submission" date="2021-06" db="EMBL/GenBank/DDBJ databases">
        <authorList>
            <person name="Kallberg Y."/>
            <person name="Tangrot J."/>
            <person name="Rosling A."/>
        </authorList>
    </citation>
    <scope>NUCLEOTIDE SEQUENCE</scope>
    <source>
        <strain evidence="6">MT106</strain>
    </source>
</reference>
<dbReference type="SUPFAM" id="SSF110857">
    <property type="entry name" value="Gamma-glutamyl cyclotransferase-like"/>
    <property type="match status" value="1"/>
</dbReference>
<dbReference type="OrthoDB" id="2378460at2759"/>
<evidence type="ECO:0000313" key="6">
    <source>
        <dbReference type="EMBL" id="CAG8535360.1"/>
    </source>
</evidence>
<evidence type="ECO:0000313" key="7">
    <source>
        <dbReference type="Proteomes" id="UP000789831"/>
    </source>
</evidence>
<evidence type="ECO:0000256" key="3">
    <source>
        <dbReference type="PIRSR" id="PIRSR617939-1"/>
    </source>
</evidence>
<sequence>MSIFNPLTWLWPNSKSSSALTLSPDSTTVFAEVPPLPSLTTYFAYGSNMSVDQMNLRKIPWTNRCAAAIRDYRIAFNSDGGIKSYANIMPKPGKNVYGIMYEGCNHQSFENLDWHEEVKIGRYLRVEVDILMPLTEDGLWEYGLDGEFLNGNELGKKDPAKSLRTVVYIGAPSFIKEGLSPTREYLSRLLKGEDYLPKEYFEELKRTPTIDVYEDRI</sequence>
<dbReference type="InterPro" id="IPR009288">
    <property type="entry name" value="AIG2-like_dom"/>
</dbReference>
<keyword evidence="2" id="KW-0456">Lyase</keyword>
<dbReference type="EC" id="4.3.2.9" evidence="1"/>
<dbReference type="InterPro" id="IPR013024">
    <property type="entry name" value="GGCT-like"/>
</dbReference>
<dbReference type="PANTHER" id="PTHR12935">
    <property type="entry name" value="GAMMA-GLUTAMYLCYCLOTRANSFERASE"/>
    <property type="match status" value="1"/>
</dbReference>
<accession>A0A9N9FGY9</accession>
<organism evidence="6 7">
    <name type="scientific">Ambispora gerdemannii</name>
    <dbReference type="NCBI Taxonomy" id="144530"/>
    <lineage>
        <taxon>Eukaryota</taxon>
        <taxon>Fungi</taxon>
        <taxon>Fungi incertae sedis</taxon>
        <taxon>Mucoromycota</taxon>
        <taxon>Glomeromycotina</taxon>
        <taxon>Glomeromycetes</taxon>
        <taxon>Archaeosporales</taxon>
        <taxon>Ambisporaceae</taxon>
        <taxon>Ambispora</taxon>
    </lineage>
</organism>
<proteinExistence type="predicted"/>
<evidence type="ECO:0000256" key="2">
    <source>
        <dbReference type="ARBA" id="ARBA00023239"/>
    </source>
</evidence>
<dbReference type="InterPro" id="IPR017939">
    <property type="entry name" value="G-Glutamylcylcotransferase"/>
</dbReference>
<protein>
    <recommendedName>
        <fullName evidence="1">gamma-glutamylcyclotransferase</fullName>
        <ecNumber evidence="1">4.3.2.9</ecNumber>
    </recommendedName>
</protein>
<dbReference type="Pfam" id="PF06094">
    <property type="entry name" value="GGACT"/>
    <property type="match status" value="1"/>
</dbReference>
<comment type="caution">
    <text evidence="6">The sequence shown here is derived from an EMBL/GenBank/DDBJ whole genome shotgun (WGS) entry which is preliminary data.</text>
</comment>
<keyword evidence="7" id="KW-1185">Reference proteome</keyword>
<dbReference type="GO" id="GO:0003839">
    <property type="term" value="F:gamma-glutamylcyclotransferase activity"/>
    <property type="evidence" value="ECO:0007669"/>
    <property type="project" value="UniProtKB-EC"/>
</dbReference>
<feature type="domain" description="Gamma-glutamylcyclotransferase AIG2-like" evidence="5">
    <location>
        <begin position="42"/>
        <end position="132"/>
    </location>
</feature>